<dbReference type="GO" id="GO:0005975">
    <property type="term" value="P:carbohydrate metabolic process"/>
    <property type="evidence" value="ECO:0007669"/>
    <property type="project" value="InterPro"/>
</dbReference>
<dbReference type="GO" id="GO:0009401">
    <property type="term" value="P:phosphoenolpyruvate-dependent sugar phosphotransferase system"/>
    <property type="evidence" value="ECO:0007669"/>
    <property type="project" value="TreeGrafter"/>
</dbReference>
<dbReference type="GO" id="GO:0009025">
    <property type="term" value="F:tagatose-bisphosphate aldolase activity"/>
    <property type="evidence" value="ECO:0007669"/>
    <property type="project" value="UniProtKB-EC"/>
</dbReference>
<dbReference type="PANTHER" id="PTHR32502">
    <property type="entry name" value="N-ACETYLGALACTOSAMINE PERMEASE II COMPONENT-RELATED"/>
    <property type="match status" value="1"/>
</dbReference>
<accession>A0A533I621</accession>
<dbReference type="GO" id="GO:0005886">
    <property type="term" value="C:plasma membrane"/>
    <property type="evidence" value="ECO:0007669"/>
    <property type="project" value="TreeGrafter"/>
</dbReference>
<protein>
    <submittedName>
        <fullName evidence="2">D-tagatose-bisphosphate aldolase, class II, non-catalytic subunit</fullName>
        <ecNumber evidence="2">4.1.2.40</ecNumber>
    </submittedName>
</protein>
<dbReference type="InterPro" id="IPR013785">
    <property type="entry name" value="Aldolase_TIM"/>
</dbReference>
<comment type="caution">
    <text evidence="2">The sequence shown here is derived from an EMBL/GenBank/DDBJ whole genome shotgun (WGS) entry which is preliminary data.</text>
</comment>
<evidence type="ECO:0000313" key="2">
    <source>
        <dbReference type="EMBL" id="TKW67069.1"/>
    </source>
</evidence>
<comment type="pathway">
    <text evidence="1">Carbohydrate metabolism.</text>
</comment>
<proteinExistence type="predicted"/>
<evidence type="ECO:0000256" key="1">
    <source>
        <dbReference type="ARBA" id="ARBA00005007"/>
    </source>
</evidence>
<keyword evidence="2" id="KW-0456">Lyase</keyword>
<dbReference type="NCBIfam" id="TIGR02810">
    <property type="entry name" value="agaZ_gatZ"/>
    <property type="match status" value="1"/>
</dbReference>
<dbReference type="PANTHER" id="PTHR32502:SF2">
    <property type="entry name" value="D-TAGATOSE-1,6-BISPHOSPHATE ALDOLASE SUBUNIT KBAZ"/>
    <property type="match status" value="1"/>
</dbReference>
<dbReference type="EC" id="4.1.2.40" evidence="2"/>
<dbReference type="Gene3D" id="1.10.400.20">
    <property type="entry name" value="putative tagatose 6-phosphate kinase domain like"/>
    <property type="match status" value="1"/>
</dbReference>
<gene>
    <name evidence="2" type="ORF">DI616_08345</name>
</gene>
<dbReference type="InterPro" id="IPR050303">
    <property type="entry name" value="GatZ_KbaZ_carbometab"/>
</dbReference>
<dbReference type="SUPFAM" id="SSF51569">
    <property type="entry name" value="Aldolase"/>
    <property type="match status" value="1"/>
</dbReference>
<dbReference type="Gene3D" id="3.20.20.70">
    <property type="entry name" value="Aldolase class I"/>
    <property type="match status" value="1"/>
</dbReference>
<reference evidence="2 3" key="1">
    <citation type="journal article" date="2017" name="Nat. Commun.">
        <title>In situ click chemistry generation of cyclooxygenase-2 inhibitors.</title>
        <authorList>
            <person name="Bhardwaj A."/>
            <person name="Kaur J."/>
            <person name="Wuest M."/>
            <person name="Wuest F."/>
        </authorList>
    </citation>
    <scope>NUCLEOTIDE SEQUENCE [LARGE SCALE GENOMIC DNA]</scope>
    <source>
        <strain evidence="2">S2_012_000_R3_94</strain>
    </source>
</reference>
<dbReference type="Proteomes" id="UP000315344">
    <property type="component" value="Unassembled WGS sequence"/>
</dbReference>
<organism evidence="2 3">
    <name type="scientific">Paracoccus denitrificans</name>
    <dbReference type="NCBI Taxonomy" id="266"/>
    <lineage>
        <taxon>Bacteria</taxon>
        <taxon>Pseudomonadati</taxon>
        <taxon>Pseudomonadota</taxon>
        <taxon>Alphaproteobacteria</taxon>
        <taxon>Rhodobacterales</taxon>
        <taxon>Paracoccaceae</taxon>
        <taxon>Paracoccus</taxon>
    </lineage>
</organism>
<dbReference type="InterPro" id="IPR012062">
    <property type="entry name" value="GatZ/KbaZ-like"/>
</dbReference>
<name>A0A533I621_PARDE</name>
<sequence length="432" mass="46403">MSLDALTDLAPARVAGQPSGITSVCSAHPLVLRAALRLAAQHGHPVLIEATCNQVNHLGGYTGMTPQDFADLVFSLAKREGCPRHLIILGGDHLGPNPWRDLSPDQAMAEAEMMVSAYVAAGFRKIHLDCSMGVAGEPAALDDEKTAHRAARLAQVAEIAARDAGGEMPLYVIGTEVPPPGGADHLLDAIPPTAPAAAIQTLQVHRRVFTEAGLEQALSRVIAMVVQPGVEFGNENVIRYQPDAARDLIATLKEQPGLIFEAHSTDYQGGAALSQLVADGFAILKVGPELTFLLREALYALDLIASDLVPDYGARPLMQAMETEMIAHPESWQRHYPGDAATQRWLRHYSLSDRIRYYWPTGQAKAAVSRLFDVLRGRKVPMPLLWQHLPGAASSADEPMEPEDLVIAHVRRGLETYQAACRSGSAAGQGGA</sequence>
<dbReference type="AlphaFoldDB" id="A0A533I621"/>
<dbReference type="PIRSF" id="PIRSF009264">
    <property type="entry name" value="TagBP_ald_AgaZ"/>
    <property type="match status" value="1"/>
</dbReference>
<evidence type="ECO:0000313" key="3">
    <source>
        <dbReference type="Proteomes" id="UP000315344"/>
    </source>
</evidence>
<dbReference type="Pfam" id="PF08013">
    <property type="entry name" value="GatZ_KbaZ-like"/>
    <property type="match status" value="1"/>
</dbReference>
<dbReference type="EMBL" id="VAFL01000005">
    <property type="protein sequence ID" value="TKW67069.1"/>
    <property type="molecule type" value="Genomic_DNA"/>
</dbReference>